<dbReference type="CDD" id="cd20009">
    <property type="entry name" value="PBP1_RafR-like"/>
    <property type="match status" value="1"/>
</dbReference>
<evidence type="ECO:0000256" key="1">
    <source>
        <dbReference type="ARBA" id="ARBA00023015"/>
    </source>
</evidence>
<organism evidence="5 6">
    <name type="scientific">Jannaschia donghaensis</name>
    <dbReference type="NCBI Taxonomy" id="420998"/>
    <lineage>
        <taxon>Bacteria</taxon>
        <taxon>Pseudomonadati</taxon>
        <taxon>Pseudomonadota</taxon>
        <taxon>Alphaproteobacteria</taxon>
        <taxon>Rhodobacterales</taxon>
        <taxon>Roseobacteraceae</taxon>
        <taxon>Jannaschia</taxon>
    </lineage>
</organism>
<dbReference type="InterPro" id="IPR000843">
    <property type="entry name" value="HTH_LacI"/>
</dbReference>
<dbReference type="PANTHER" id="PTHR30146:SF109">
    <property type="entry name" value="HTH-TYPE TRANSCRIPTIONAL REGULATOR GALS"/>
    <property type="match status" value="1"/>
</dbReference>
<dbReference type="EMBL" id="CXSU01000012">
    <property type="protein sequence ID" value="CTQ51462.1"/>
    <property type="molecule type" value="Genomic_DNA"/>
</dbReference>
<dbReference type="OrthoDB" id="60111at2"/>
<evidence type="ECO:0000313" key="6">
    <source>
        <dbReference type="Proteomes" id="UP000049222"/>
    </source>
</evidence>
<dbReference type="Pfam" id="PF00356">
    <property type="entry name" value="LacI"/>
    <property type="match status" value="1"/>
</dbReference>
<dbReference type="Gene3D" id="1.10.260.40">
    <property type="entry name" value="lambda repressor-like DNA-binding domains"/>
    <property type="match status" value="1"/>
</dbReference>
<dbReference type="SMART" id="SM00354">
    <property type="entry name" value="HTH_LACI"/>
    <property type="match status" value="1"/>
</dbReference>
<keyword evidence="2" id="KW-0238">DNA-binding</keyword>
<proteinExistence type="predicted"/>
<feature type="domain" description="HTH lacI-type" evidence="4">
    <location>
        <begin position="12"/>
        <end position="66"/>
    </location>
</feature>
<reference evidence="5 6" key="1">
    <citation type="submission" date="2015-07" db="EMBL/GenBank/DDBJ databases">
        <authorList>
            <person name="Noorani M."/>
        </authorList>
    </citation>
    <scope>NUCLEOTIDE SEQUENCE [LARGE SCALE GENOMIC DNA]</scope>
    <source>
        <strain evidence="5 6">CECT 7802</strain>
    </source>
</reference>
<sequence length="343" mass="36941">MRVPRSRPDTPVTLKDIASELGVSITTVARAMKDGHKIGAETVTRVRDTAERMGYVRNLDGVKLRTGRTFAAMAFLSFSNEEEIGDSGSVGLLNGIHHRFAGTDYAVRAVPVTMGDVALDRLQDVVRGRGADGIILDHTELQDPRVRYLLEAGVPFVTFGRTELLSDHAYFDIDNEHAAWQGTTALLDAGHTRIALLDGDRRYTFVRQRERGYARALGDRGLIPEPGLQVHGELAADTARAAGRVLAERGADGIVCVNELSFLGARAGVRDAIGVAAGAVGFSVRTGTNLGDYLGTPIHASHFSRVAAGWMLADLLLKRIDGASASECQIIERPCLRSPKDTA</sequence>
<evidence type="ECO:0000256" key="2">
    <source>
        <dbReference type="ARBA" id="ARBA00023125"/>
    </source>
</evidence>
<dbReference type="InterPro" id="IPR028082">
    <property type="entry name" value="Peripla_BP_I"/>
</dbReference>
<evidence type="ECO:0000256" key="3">
    <source>
        <dbReference type="ARBA" id="ARBA00023163"/>
    </source>
</evidence>
<accession>A0A0M6YM70</accession>
<dbReference type="Proteomes" id="UP000049222">
    <property type="component" value="Unassembled WGS sequence"/>
</dbReference>
<name>A0A0M6YM70_9RHOB</name>
<evidence type="ECO:0000259" key="4">
    <source>
        <dbReference type="PROSITE" id="PS50932"/>
    </source>
</evidence>
<dbReference type="InterPro" id="IPR010982">
    <property type="entry name" value="Lambda_DNA-bd_dom_sf"/>
</dbReference>
<keyword evidence="1" id="KW-0805">Transcription regulation</keyword>
<dbReference type="SUPFAM" id="SSF53822">
    <property type="entry name" value="Periplasmic binding protein-like I"/>
    <property type="match status" value="1"/>
</dbReference>
<dbReference type="SUPFAM" id="SSF47413">
    <property type="entry name" value="lambda repressor-like DNA-binding domains"/>
    <property type="match status" value="1"/>
</dbReference>
<dbReference type="Pfam" id="PF00532">
    <property type="entry name" value="Peripla_BP_1"/>
    <property type="match status" value="1"/>
</dbReference>
<gene>
    <name evidence="5" type="primary">rafR_2</name>
    <name evidence="5" type="ORF">JDO7802_03502</name>
</gene>
<dbReference type="GO" id="GO:0003700">
    <property type="term" value="F:DNA-binding transcription factor activity"/>
    <property type="evidence" value="ECO:0007669"/>
    <property type="project" value="TreeGrafter"/>
</dbReference>
<dbReference type="Gene3D" id="3.40.50.2300">
    <property type="match status" value="2"/>
</dbReference>
<keyword evidence="6" id="KW-1185">Reference proteome</keyword>
<dbReference type="InterPro" id="IPR001761">
    <property type="entry name" value="Peripla_BP/Lac1_sug-bd_dom"/>
</dbReference>
<dbReference type="CDD" id="cd01392">
    <property type="entry name" value="HTH_LacI"/>
    <property type="match status" value="1"/>
</dbReference>
<dbReference type="PROSITE" id="PS50932">
    <property type="entry name" value="HTH_LACI_2"/>
    <property type="match status" value="1"/>
</dbReference>
<evidence type="ECO:0000313" key="5">
    <source>
        <dbReference type="EMBL" id="CTQ51462.1"/>
    </source>
</evidence>
<dbReference type="PANTHER" id="PTHR30146">
    <property type="entry name" value="LACI-RELATED TRANSCRIPTIONAL REPRESSOR"/>
    <property type="match status" value="1"/>
</dbReference>
<dbReference type="AlphaFoldDB" id="A0A0M6YM70"/>
<dbReference type="GO" id="GO:0000976">
    <property type="term" value="F:transcription cis-regulatory region binding"/>
    <property type="evidence" value="ECO:0007669"/>
    <property type="project" value="TreeGrafter"/>
</dbReference>
<protein>
    <submittedName>
        <fullName evidence="5">Raffinose operon repressor</fullName>
    </submittedName>
</protein>
<dbReference type="STRING" id="420998.JDO7802_03502"/>
<keyword evidence="3" id="KW-0804">Transcription</keyword>